<gene>
    <name evidence="1" type="ORF">AMQ74_01756</name>
</gene>
<evidence type="ECO:0000313" key="1">
    <source>
        <dbReference type="EMBL" id="KYC46764.1"/>
    </source>
</evidence>
<dbReference type="EMBL" id="LNGD01000182">
    <property type="protein sequence ID" value="KYC46764.1"/>
    <property type="molecule type" value="Genomic_DNA"/>
</dbReference>
<protein>
    <submittedName>
        <fullName evidence="1">Uncharacterized protein</fullName>
    </submittedName>
</protein>
<dbReference type="AlphaFoldDB" id="A0A150IQ51"/>
<reference evidence="1 2" key="1">
    <citation type="journal article" date="2016" name="ISME J.">
        <title>Chasing the elusive Euryarchaeota class WSA2: genomes reveal a uniquely fastidious methyl-reducing methanogen.</title>
        <authorList>
            <person name="Nobu M.K."/>
            <person name="Narihiro T."/>
            <person name="Kuroda K."/>
            <person name="Mei R."/>
            <person name="Liu W.T."/>
        </authorList>
    </citation>
    <scope>NUCLEOTIDE SEQUENCE [LARGE SCALE GENOMIC DNA]</scope>
    <source>
        <strain evidence="1">U1lsi0528_Bin089</strain>
    </source>
</reference>
<evidence type="ECO:0000313" key="2">
    <source>
        <dbReference type="Proteomes" id="UP000075578"/>
    </source>
</evidence>
<organism evidence="1 2">
    <name type="scientific">Candidatus Methanofastidiosum methylothiophilum</name>
    <dbReference type="NCBI Taxonomy" id="1705564"/>
    <lineage>
        <taxon>Archaea</taxon>
        <taxon>Methanobacteriati</taxon>
        <taxon>Methanobacteriota</taxon>
        <taxon>Stenosarchaea group</taxon>
        <taxon>Candidatus Methanofastidiosia</taxon>
        <taxon>Candidatus Methanofastidiosales</taxon>
        <taxon>Candidatus Methanofastidiosaceae</taxon>
        <taxon>Candidatus Methanofastidiosum</taxon>
    </lineage>
</organism>
<name>A0A150IQ51_9EURY</name>
<accession>A0A150IQ51</accession>
<sequence length="51" mass="6053">MVAIVNGRVVEERTVMPVVAQDWNICIGNKRNDVEEFQEMTLEEIRKYWRG</sequence>
<proteinExistence type="predicted"/>
<comment type="caution">
    <text evidence="1">The sequence shown here is derived from an EMBL/GenBank/DDBJ whole genome shotgun (WGS) entry which is preliminary data.</text>
</comment>
<dbReference type="Proteomes" id="UP000075578">
    <property type="component" value="Unassembled WGS sequence"/>
</dbReference>